<gene>
    <name evidence="2" type="ORF">SAMN05216378_2749</name>
</gene>
<dbReference type="Gene3D" id="1.10.3210.10">
    <property type="entry name" value="Hypothetical protein af1432"/>
    <property type="match status" value="1"/>
</dbReference>
<dbReference type="SMART" id="SM00471">
    <property type="entry name" value="HDc"/>
    <property type="match status" value="1"/>
</dbReference>
<protein>
    <submittedName>
        <fullName evidence="2">HDIG domain-containing protein</fullName>
    </submittedName>
</protein>
<evidence type="ECO:0000313" key="2">
    <source>
        <dbReference type="EMBL" id="SFE21567.1"/>
    </source>
</evidence>
<sequence length="372" mass="42012">MRLVPISQCQPGMRLAKKIFSGDGLVLLGENIELTSRHIVRLEQYGIHYVFIKDPRTDDIIMPEIISENTISLALKEIKSNFRAMMDLPKLKKGTPYPYIAQPFKQMMNMIIDDLSNHKDAMIMLMNMGIVDDYLYQHSLNVCVYTTLLGSAHGYTRDELMKLGMGALLHDIGKTQIPMDVLKKPGALTDHEFQMMRNHAKIGFELLKDEPNMPLVVAHCAFQHHERIDGSGYPRGIKGSEIHDFAKWIGLVDSYDAMTTNRVYRSPMLPHQAIELLYAGTGTLYEQHMVQLFRDKVAIYPIGITVQIHTGETGVVVDFNHSYPHRPIVRLLYNEAGEELASPYEIDLSKQLSTMIVNVNGQQSNVGLASGI</sequence>
<dbReference type="Proteomes" id="UP000198855">
    <property type="component" value="Unassembled WGS sequence"/>
</dbReference>
<dbReference type="InterPro" id="IPR037522">
    <property type="entry name" value="HD_GYP_dom"/>
</dbReference>
<name>A0A1I1YPY1_9BACL</name>
<accession>A0A1I1YPY1</accession>
<proteinExistence type="predicted"/>
<organism evidence="2 3">
    <name type="scientific">Paenibacillus catalpae</name>
    <dbReference type="NCBI Taxonomy" id="1045775"/>
    <lineage>
        <taxon>Bacteria</taxon>
        <taxon>Bacillati</taxon>
        <taxon>Bacillota</taxon>
        <taxon>Bacilli</taxon>
        <taxon>Bacillales</taxon>
        <taxon>Paenibacillaceae</taxon>
        <taxon>Paenibacillus</taxon>
    </lineage>
</organism>
<dbReference type="CDD" id="cd00077">
    <property type="entry name" value="HDc"/>
    <property type="match status" value="1"/>
</dbReference>
<dbReference type="RefSeq" id="WP_091185735.1">
    <property type="nucleotide sequence ID" value="NZ_FOMT01000002.1"/>
</dbReference>
<feature type="domain" description="HD-GYP" evidence="1">
    <location>
        <begin position="113"/>
        <end position="309"/>
    </location>
</feature>
<dbReference type="InterPro" id="IPR003607">
    <property type="entry name" value="HD/PDEase_dom"/>
</dbReference>
<dbReference type="EMBL" id="FOMT01000002">
    <property type="protein sequence ID" value="SFE21567.1"/>
    <property type="molecule type" value="Genomic_DNA"/>
</dbReference>
<evidence type="ECO:0000313" key="3">
    <source>
        <dbReference type="Proteomes" id="UP000198855"/>
    </source>
</evidence>
<dbReference type="STRING" id="1045775.SAMN05216378_2749"/>
<dbReference type="AlphaFoldDB" id="A0A1I1YPY1"/>
<dbReference type="OrthoDB" id="9759601at2"/>
<dbReference type="PANTHER" id="PTHR43155">
    <property type="entry name" value="CYCLIC DI-GMP PHOSPHODIESTERASE PA4108-RELATED"/>
    <property type="match status" value="1"/>
</dbReference>
<dbReference type="SUPFAM" id="SSF109604">
    <property type="entry name" value="HD-domain/PDEase-like"/>
    <property type="match status" value="1"/>
</dbReference>
<evidence type="ECO:0000259" key="1">
    <source>
        <dbReference type="PROSITE" id="PS51832"/>
    </source>
</evidence>
<dbReference type="PANTHER" id="PTHR43155:SF2">
    <property type="entry name" value="CYCLIC DI-GMP PHOSPHODIESTERASE PA4108"/>
    <property type="match status" value="1"/>
</dbReference>
<dbReference type="InterPro" id="IPR006675">
    <property type="entry name" value="HDIG_dom"/>
</dbReference>
<dbReference type="Pfam" id="PF13487">
    <property type="entry name" value="HD_5"/>
    <property type="match status" value="1"/>
</dbReference>
<reference evidence="3" key="1">
    <citation type="submission" date="2016-10" db="EMBL/GenBank/DDBJ databases">
        <authorList>
            <person name="Varghese N."/>
            <person name="Submissions S."/>
        </authorList>
    </citation>
    <scope>NUCLEOTIDE SEQUENCE [LARGE SCALE GENOMIC DNA]</scope>
    <source>
        <strain evidence="3">CGMCC 1.10784</strain>
    </source>
</reference>
<dbReference type="NCBIfam" id="TIGR00277">
    <property type="entry name" value="HDIG"/>
    <property type="match status" value="1"/>
</dbReference>
<keyword evidence="3" id="KW-1185">Reference proteome</keyword>
<dbReference type="PROSITE" id="PS51832">
    <property type="entry name" value="HD_GYP"/>
    <property type="match status" value="1"/>
</dbReference>